<dbReference type="EMBL" id="JANBVN010000050">
    <property type="protein sequence ID" value="KAJ9156799.1"/>
    <property type="molecule type" value="Genomic_DNA"/>
</dbReference>
<evidence type="ECO:0000313" key="3">
    <source>
        <dbReference type="EMBL" id="KAJ9156799.1"/>
    </source>
</evidence>
<name>A0AA38RT32_9PEZI</name>
<evidence type="ECO:0000256" key="2">
    <source>
        <dbReference type="SAM" id="Phobius"/>
    </source>
</evidence>
<comment type="caution">
    <text evidence="3">The sequence shown here is derived from an EMBL/GenBank/DDBJ whole genome shotgun (WGS) entry which is preliminary data.</text>
</comment>
<feature type="transmembrane region" description="Helical" evidence="2">
    <location>
        <begin position="343"/>
        <end position="366"/>
    </location>
</feature>
<feature type="transmembrane region" description="Helical" evidence="2">
    <location>
        <begin position="266"/>
        <end position="289"/>
    </location>
</feature>
<accession>A0AA38RT32</accession>
<dbReference type="AlphaFoldDB" id="A0AA38RT32"/>
<keyword evidence="2" id="KW-1133">Transmembrane helix</keyword>
<feature type="region of interest" description="Disordered" evidence="1">
    <location>
        <begin position="506"/>
        <end position="555"/>
    </location>
</feature>
<feature type="compositionally biased region" description="Polar residues" evidence="1">
    <location>
        <begin position="531"/>
        <end position="541"/>
    </location>
</feature>
<evidence type="ECO:0000313" key="4">
    <source>
        <dbReference type="Proteomes" id="UP001174691"/>
    </source>
</evidence>
<dbReference type="Proteomes" id="UP001174691">
    <property type="component" value="Unassembled WGS sequence"/>
</dbReference>
<organism evidence="3 4">
    <name type="scientific">Coniochaeta hoffmannii</name>
    <dbReference type="NCBI Taxonomy" id="91930"/>
    <lineage>
        <taxon>Eukaryota</taxon>
        <taxon>Fungi</taxon>
        <taxon>Dikarya</taxon>
        <taxon>Ascomycota</taxon>
        <taxon>Pezizomycotina</taxon>
        <taxon>Sordariomycetes</taxon>
        <taxon>Sordariomycetidae</taxon>
        <taxon>Coniochaetales</taxon>
        <taxon>Coniochaetaceae</taxon>
        <taxon>Coniochaeta</taxon>
    </lineage>
</organism>
<sequence length="555" mass="62640">MANTAIFNAREVLPFAPGSNVSDTLIGGVHFNKTALDFWNYTLYSNGTLSNGSWCILTFDPYTPAFVFPNGTFINVTKCWHPVYGIGTRAGVGIGFAIAFGLTLVTVLVNLNKHGSIFLPVEKRFYPIGRRWQWYWAIFVIAAALISLLTNVDVDRYYLPELPIILNVFFWYLMQMGTVAMVWEAVRHWGSWMERQFIDPNPFVLPQDDRRGQFEFWLPLVFYLFLWLNFFMIVPRNWSPIMHQRYPEQSLTEALPSSQDGRFKTAAFLLVVCWLIIAVSLWHSIKHYCPRNRGIINRGLGLFRFTPPRFMLMLPLLGALVAYQAITTFSWSNTPLNVHPNILAMYLGGYAPSLLILWVNTIWGWATPNEDRALQAQRRARGEEINRELGLTRKPAWWRPNHGGEERMRDRIARNVREIGGGRATAKTFAERNAAIAAATPVGADGEVVEMRSMGRSDRHPGMAPRMVVPVGQSRNERRRTEQVAAAAAQLLFPGTSISVDRVKELMQDGPPPDYKPPSYRDAAGRPGSVGRSNSTATTDSLGAAPVQVKSMLDI</sequence>
<feature type="transmembrane region" description="Helical" evidence="2">
    <location>
        <begin position="164"/>
        <end position="186"/>
    </location>
</feature>
<gene>
    <name evidence="3" type="ORF">NKR19_g4155</name>
</gene>
<evidence type="ECO:0000256" key="1">
    <source>
        <dbReference type="SAM" id="MobiDB-lite"/>
    </source>
</evidence>
<dbReference type="InterPro" id="IPR018830">
    <property type="entry name" value="DUF2434"/>
</dbReference>
<feature type="transmembrane region" description="Helical" evidence="2">
    <location>
        <begin position="132"/>
        <end position="152"/>
    </location>
</feature>
<keyword evidence="2" id="KW-0812">Transmembrane</keyword>
<feature type="transmembrane region" description="Helical" evidence="2">
    <location>
        <begin position="310"/>
        <end position="331"/>
    </location>
</feature>
<dbReference type="Pfam" id="PF10361">
    <property type="entry name" value="DUF2434"/>
    <property type="match status" value="1"/>
</dbReference>
<proteinExistence type="predicted"/>
<feature type="transmembrane region" description="Helical" evidence="2">
    <location>
        <begin position="90"/>
        <end position="111"/>
    </location>
</feature>
<keyword evidence="2" id="KW-0472">Membrane</keyword>
<feature type="transmembrane region" description="Helical" evidence="2">
    <location>
        <begin position="216"/>
        <end position="234"/>
    </location>
</feature>
<keyword evidence="4" id="KW-1185">Reference proteome</keyword>
<reference evidence="3" key="1">
    <citation type="submission" date="2022-07" db="EMBL/GenBank/DDBJ databases">
        <title>Fungi with potential for degradation of polypropylene.</title>
        <authorList>
            <person name="Gostincar C."/>
        </authorList>
    </citation>
    <scope>NUCLEOTIDE SEQUENCE</scope>
    <source>
        <strain evidence="3">EXF-13287</strain>
    </source>
</reference>
<protein>
    <submittedName>
        <fullName evidence="3">DUF2434 domain-containing protein</fullName>
    </submittedName>
</protein>